<accession>A0A1I6PBR1</accession>
<dbReference type="EMBL" id="FPAI01000001">
    <property type="protein sequence ID" value="SFS37580.1"/>
    <property type="molecule type" value="Genomic_DNA"/>
</dbReference>
<evidence type="ECO:0000313" key="5">
    <source>
        <dbReference type="EMBL" id="GEM05303.1"/>
    </source>
</evidence>
<proteinExistence type="inferred from homology"/>
<dbReference type="Gene3D" id="1.50.10.10">
    <property type="match status" value="1"/>
</dbReference>
<evidence type="ECO:0000256" key="4">
    <source>
        <dbReference type="HAMAP-Rule" id="MF_00929"/>
    </source>
</evidence>
<dbReference type="GO" id="GO:0005975">
    <property type="term" value="P:carbohydrate metabolic process"/>
    <property type="evidence" value="ECO:0007669"/>
    <property type="project" value="InterPro"/>
</dbReference>
<reference evidence="5 8" key="2">
    <citation type="submission" date="2019-07" db="EMBL/GenBank/DDBJ databases">
        <title>Whole genome shotgun sequence of Halolactibacillus miurensis NBRC 100873.</title>
        <authorList>
            <person name="Hosoyama A."/>
            <person name="Uohara A."/>
            <person name="Ohji S."/>
            <person name="Ichikawa N."/>
        </authorList>
    </citation>
    <scope>NUCLEOTIDE SEQUENCE [LARGE SCALE GENOMIC DNA]</scope>
    <source>
        <strain evidence="5 8">NBRC 100873</strain>
    </source>
</reference>
<dbReference type="SUPFAM" id="SSF48208">
    <property type="entry name" value="Six-hairpin glycosidases"/>
    <property type="match status" value="1"/>
</dbReference>
<keyword evidence="3 4" id="KW-0413">Isomerase</keyword>
<protein>
    <recommendedName>
        <fullName evidence="4">Cellobiose 2-epimerase</fullName>
        <shortName evidence="4">CE</shortName>
        <ecNumber evidence="4">5.1.3.11</ecNumber>
    </recommendedName>
</protein>
<name>A0A1I6PBR1_9BACI</name>
<keyword evidence="8" id="KW-1185">Reference proteome</keyword>
<gene>
    <name evidence="5" type="ORF">HMI01_22910</name>
    <name evidence="6" type="ORF">SAMN05421668_101326</name>
</gene>
<evidence type="ECO:0000313" key="6">
    <source>
        <dbReference type="EMBL" id="SFS37580.1"/>
    </source>
</evidence>
<evidence type="ECO:0000256" key="2">
    <source>
        <dbReference type="ARBA" id="ARBA00008558"/>
    </source>
</evidence>
<evidence type="ECO:0000256" key="3">
    <source>
        <dbReference type="ARBA" id="ARBA00023235"/>
    </source>
</evidence>
<dbReference type="InterPro" id="IPR010819">
    <property type="entry name" value="AGE/CE"/>
</dbReference>
<organism evidence="6 7">
    <name type="scientific">Halolactibacillus miurensis</name>
    <dbReference type="NCBI Taxonomy" id="306541"/>
    <lineage>
        <taxon>Bacteria</taxon>
        <taxon>Bacillati</taxon>
        <taxon>Bacillota</taxon>
        <taxon>Bacilli</taxon>
        <taxon>Bacillales</taxon>
        <taxon>Bacillaceae</taxon>
        <taxon>Halolactibacillus</taxon>
    </lineage>
</organism>
<evidence type="ECO:0000313" key="8">
    <source>
        <dbReference type="Proteomes" id="UP000321773"/>
    </source>
</evidence>
<comment type="function">
    <text evidence="4">Catalyzes the reversible epimerization of cellobiose to 4-O-beta-D-glucopyranosyl-D-mannose (Glc-Man).</text>
</comment>
<dbReference type="STRING" id="306541.SAMN05421668_101326"/>
<dbReference type="Proteomes" id="UP000321773">
    <property type="component" value="Unassembled WGS sequence"/>
</dbReference>
<sequence>MNKEAMKQELTTTILPFWMKLKDEKHGGLYGRVAYDLTVMERAEKGGIAAARHLWAFSSSYRVLRQSEYLEMAHHMYRFIKEKCFDQDYGGIYWMLDYRGEVMDDRKHIYAQAFMIYGLSEYYRITQDKEALDLALDLYDLIEVKGFDNKNGAYKEEFTREWIEAPNEMLSENGVVANITMNTHIHILEAYTNLYKAAPSKELKVRLEYLLDRHVEKIYQEDHFLGVFFDKNWNSIIDLQSFGHDIEASWLIDETLKVLECDVPKYHEMVQDIAYNILNVAVNEDGSMQNERENGVVDDTRIWWVQAETMLGFYNAYEKTGDEAFKEAAENCWTFIMAHIKDPRPGGEWYWSLTKDNQPIKRDVAEPWKVSYHNTRSCLELIERMEKQ</sequence>
<dbReference type="InterPro" id="IPR028584">
    <property type="entry name" value="Cellobiose_2_epim"/>
</dbReference>
<evidence type="ECO:0000313" key="7">
    <source>
        <dbReference type="Proteomes" id="UP000199139"/>
    </source>
</evidence>
<dbReference type="RefSeq" id="WP_089852769.1">
    <property type="nucleotide sequence ID" value="NZ_BJWJ01000029.1"/>
</dbReference>
<reference evidence="6 7" key="1">
    <citation type="submission" date="2016-10" db="EMBL/GenBank/DDBJ databases">
        <authorList>
            <person name="de Groot N.N."/>
        </authorList>
    </citation>
    <scope>NUCLEOTIDE SEQUENCE [LARGE SCALE GENOMIC DNA]</scope>
    <source>
        <strain evidence="6 7">DSM 17074</strain>
    </source>
</reference>
<comment type="similarity">
    <text evidence="2">Belongs to the N-acylglucosamine 2-epimerase family.</text>
</comment>
<dbReference type="InterPro" id="IPR012341">
    <property type="entry name" value="6hp_glycosidase-like_sf"/>
</dbReference>
<comment type="catalytic activity">
    <reaction evidence="1 4">
        <text>D-cellobiose = beta-D-glucosyl-(1-&gt;4)-D-mannopyranose</text>
        <dbReference type="Rhea" id="RHEA:23384"/>
        <dbReference type="ChEBI" id="CHEBI:17057"/>
        <dbReference type="ChEBI" id="CHEBI:47931"/>
        <dbReference type="EC" id="5.1.3.11"/>
    </reaction>
</comment>
<dbReference type="GO" id="GO:0047736">
    <property type="term" value="F:cellobiose epimerase activity"/>
    <property type="evidence" value="ECO:0007669"/>
    <property type="project" value="UniProtKB-UniRule"/>
</dbReference>
<dbReference type="Proteomes" id="UP000199139">
    <property type="component" value="Unassembled WGS sequence"/>
</dbReference>
<dbReference type="EMBL" id="BJWJ01000029">
    <property type="protein sequence ID" value="GEM05303.1"/>
    <property type="molecule type" value="Genomic_DNA"/>
</dbReference>
<comment type="similarity">
    <text evidence="4">Belongs to the cellobiose 2-epimerase family.</text>
</comment>
<evidence type="ECO:0000256" key="1">
    <source>
        <dbReference type="ARBA" id="ARBA00001470"/>
    </source>
</evidence>
<dbReference type="AlphaFoldDB" id="A0A1I6PBR1"/>
<dbReference type="PANTHER" id="PTHR15108">
    <property type="entry name" value="N-ACYLGLUCOSAMINE-2-EPIMERASE"/>
    <property type="match status" value="1"/>
</dbReference>
<dbReference type="Pfam" id="PF07221">
    <property type="entry name" value="GlcNAc_2-epim"/>
    <property type="match status" value="1"/>
</dbReference>
<dbReference type="HAMAP" id="MF_00929">
    <property type="entry name" value="Cellobiose_2_epim"/>
    <property type="match status" value="1"/>
</dbReference>
<dbReference type="InterPro" id="IPR008928">
    <property type="entry name" value="6-hairpin_glycosidase_sf"/>
</dbReference>
<dbReference type="EC" id="5.1.3.11" evidence="4"/>
<dbReference type="OrthoDB" id="5141876at2"/>